<dbReference type="InterPro" id="IPR013094">
    <property type="entry name" value="AB_hydrolase_3"/>
</dbReference>
<comment type="caution">
    <text evidence="4">The sequence shown here is derived from an EMBL/GenBank/DDBJ whole genome shotgun (WGS) entry which is preliminary data.</text>
</comment>
<keyword evidence="5" id="KW-1185">Reference proteome</keyword>
<evidence type="ECO:0000313" key="4">
    <source>
        <dbReference type="EMBL" id="KAK9776602.1"/>
    </source>
</evidence>
<accession>A0ABR2XSE9</accession>
<feature type="region of interest" description="Disordered" evidence="2">
    <location>
        <begin position="1"/>
        <end position="70"/>
    </location>
</feature>
<organism evidence="4 5">
    <name type="scientific">Seiridium cardinale</name>
    <dbReference type="NCBI Taxonomy" id="138064"/>
    <lineage>
        <taxon>Eukaryota</taxon>
        <taxon>Fungi</taxon>
        <taxon>Dikarya</taxon>
        <taxon>Ascomycota</taxon>
        <taxon>Pezizomycotina</taxon>
        <taxon>Sordariomycetes</taxon>
        <taxon>Xylariomycetidae</taxon>
        <taxon>Amphisphaeriales</taxon>
        <taxon>Sporocadaceae</taxon>
        <taxon>Seiridium</taxon>
    </lineage>
</organism>
<dbReference type="InterPro" id="IPR029058">
    <property type="entry name" value="AB_hydrolase_fold"/>
</dbReference>
<keyword evidence="1 4" id="KW-0378">Hydrolase</keyword>
<dbReference type="Pfam" id="PF07859">
    <property type="entry name" value="Abhydrolase_3"/>
    <property type="match status" value="1"/>
</dbReference>
<evidence type="ECO:0000256" key="2">
    <source>
        <dbReference type="SAM" id="MobiDB-lite"/>
    </source>
</evidence>
<sequence length="467" mass="51518">MSDETQPDLSKVSTAASLQVPGENLKALSEGGRLRPPFSARRTFSQRILRRHRSKIDTGAGPENEPGEGRPALALRKTLSNIDINDEYINPLEQSARWMLSARAGAIRAGANIGFGIMNRAAINPTQTVWLDSTLGPAKGRKKIEVKIWDPKQKPQVSSSRETSPDVRRPAVINFHGGGFVVGSATDDALWAGAVMKSIDAVVFSVEYRLAPEHPFPKAVEDCADAILQIVQKSDEFGIDSDRIIVSGFSAGGTLSLASWVLLQEPQRWGYDLGGEPPKIAGFALFYPLLDWTISRPHKRMSCVKPDVTLSKNLTDLFDASYVFPKIPKNARDDPRLSPGLMSDELVECLPPIHLCVCEYDMLHAEGHTFADRVHEAGRDIKVRVVKEAKHAWDKPPPMWPKASVSVEYGHAVESMRSWVRLPGLKRESSTVSEVIKKAEDAIEEQRPGDKTPEDKADFTNSDLQIS</sequence>
<dbReference type="SUPFAM" id="SSF53474">
    <property type="entry name" value="alpha/beta-Hydrolases"/>
    <property type="match status" value="1"/>
</dbReference>
<dbReference type="GO" id="GO:0016787">
    <property type="term" value="F:hydrolase activity"/>
    <property type="evidence" value="ECO:0007669"/>
    <property type="project" value="UniProtKB-KW"/>
</dbReference>
<feature type="compositionally biased region" description="Polar residues" evidence="2">
    <location>
        <begin position="7"/>
        <end position="17"/>
    </location>
</feature>
<dbReference type="EMBL" id="JARVKM010000026">
    <property type="protein sequence ID" value="KAK9776602.1"/>
    <property type="molecule type" value="Genomic_DNA"/>
</dbReference>
<evidence type="ECO:0000256" key="1">
    <source>
        <dbReference type="ARBA" id="ARBA00022801"/>
    </source>
</evidence>
<dbReference type="PANTHER" id="PTHR48081">
    <property type="entry name" value="AB HYDROLASE SUPERFAMILY PROTEIN C4A8.06C"/>
    <property type="match status" value="1"/>
</dbReference>
<evidence type="ECO:0000313" key="5">
    <source>
        <dbReference type="Proteomes" id="UP001465668"/>
    </source>
</evidence>
<gene>
    <name evidence="4" type="ORF">SCAR479_06647</name>
</gene>
<protein>
    <submittedName>
        <fullName evidence="4">Alpha/beta hydrolase fold-3 domain-containing protein</fullName>
    </submittedName>
</protein>
<dbReference type="Proteomes" id="UP001465668">
    <property type="component" value="Unassembled WGS sequence"/>
</dbReference>
<feature type="compositionally biased region" description="Basic and acidic residues" evidence="2">
    <location>
        <begin position="439"/>
        <end position="458"/>
    </location>
</feature>
<feature type="domain" description="Alpha/beta hydrolase fold-3" evidence="3">
    <location>
        <begin position="172"/>
        <end position="393"/>
    </location>
</feature>
<dbReference type="InterPro" id="IPR050300">
    <property type="entry name" value="GDXG_lipolytic_enzyme"/>
</dbReference>
<feature type="region of interest" description="Disordered" evidence="2">
    <location>
        <begin position="439"/>
        <end position="467"/>
    </location>
</feature>
<reference evidence="4 5" key="1">
    <citation type="submission" date="2024-02" db="EMBL/GenBank/DDBJ databases">
        <title>First draft genome assembly of two strains of Seiridium cardinale.</title>
        <authorList>
            <person name="Emiliani G."/>
            <person name="Scali E."/>
        </authorList>
    </citation>
    <scope>NUCLEOTIDE SEQUENCE [LARGE SCALE GENOMIC DNA]</scope>
    <source>
        <strain evidence="4 5">BM-138-000479</strain>
    </source>
</reference>
<dbReference type="PANTHER" id="PTHR48081:SF8">
    <property type="entry name" value="ALPHA_BETA HYDROLASE FOLD-3 DOMAIN-CONTAINING PROTEIN-RELATED"/>
    <property type="match status" value="1"/>
</dbReference>
<dbReference type="Gene3D" id="3.40.50.1820">
    <property type="entry name" value="alpha/beta hydrolase"/>
    <property type="match status" value="1"/>
</dbReference>
<name>A0ABR2XSE9_9PEZI</name>
<proteinExistence type="predicted"/>
<evidence type="ECO:0000259" key="3">
    <source>
        <dbReference type="Pfam" id="PF07859"/>
    </source>
</evidence>